<organism evidence="2 3">
    <name type="scientific">Gigaspora margarita</name>
    <dbReference type="NCBI Taxonomy" id="4874"/>
    <lineage>
        <taxon>Eukaryota</taxon>
        <taxon>Fungi</taxon>
        <taxon>Fungi incertae sedis</taxon>
        <taxon>Mucoromycota</taxon>
        <taxon>Glomeromycotina</taxon>
        <taxon>Glomeromycetes</taxon>
        <taxon>Diversisporales</taxon>
        <taxon>Gigasporaceae</taxon>
        <taxon>Gigaspora</taxon>
    </lineage>
</organism>
<name>A0ABM8VVW5_GIGMA</name>
<sequence length="118" mass="13882">MVLSHVIINAVQSLAYNTELIQHIKGVKNRNKRYINSSTLDKTLSKPIKNLGNLEYIAKDLALSNPNHIIADDLLLYSKKAQNDRPKFRFDRLYNEYKQRGNTDREKKNVRNRKDKRK</sequence>
<protein>
    <submittedName>
        <fullName evidence="2">30967_t:CDS:1</fullName>
    </submittedName>
</protein>
<dbReference type="EMBL" id="CAJVQB010000019">
    <property type="protein sequence ID" value="CAG8458524.1"/>
    <property type="molecule type" value="Genomic_DNA"/>
</dbReference>
<gene>
    <name evidence="2" type="ORF">GMARGA_LOCUS182</name>
</gene>
<keyword evidence="3" id="KW-1185">Reference proteome</keyword>
<evidence type="ECO:0000313" key="2">
    <source>
        <dbReference type="EMBL" id="CAG8458524.1"/>
    </source>
</evidence>
<reference evidence="2 3" key="1">
    <citation type="submission" date="2021-06" db="EMBL/GenBank/DDBJ databases">
        <authorList>
            <person name="Kallberg Y."/>
            <person name="Tangrot J."/>
            <person name="Rosling A."/>
        </authorList>
    </citation>
    <scope>NUCLEOTIDE SEQUENCE [LARGE SCALE GENOMIC DNA]</scope>
    <source>
        <strain evidence="2 3">120-4 pot B 10/14</strain>
    </source>
</reference>
<proteinExistence type="predicted"/>
<dbReference type="Proteomes" id="UP000789901">
    <property type="component" value="Unassembled WGS sequence"/>
</dbReference>
<comment type="caution">
    <text evidence="2">The sequence shown here is derived from an EMBL/GenBank/DDBJ whole genome shotgun (WGS) entry which is preliminary data.</text>
</comment>
<feature type="region of interest" description="Disordered" evidence="1">
    <location>
        <begin position="91"/>
        <end position="118"/>
    </location>
</feature>
<evidence type="ECO:0000256" key="1">
    <source>
        <dbReference type="SAM" id="MobiDB-lite"/>
    </source>
</evidence>
<feature type="compositionally biased region" description="Basic and acidic residues" evidence="1">
    <location>
        <begin position="91"/>
        <end position="109"/>
    </location>
</feature>
<evidence type="ECO:0000313" key="3">
    <source>
        <dbReference type="Proteomes" id="UP000789901"/>
    </source>
</evidence>
<accession>A0ABM8VVW5</accession>